<dbReference type="Proteomes" id="UP001058074">
    <property type="component" value="Unassembled WGS sequence"/>
</dbReference>
<protein>
    <submittedName>
        <fullName evidence="1">Lipase</fullName>
    </submittedName>
</protein>
<name>A0ACB5R739_9CLOT</name>
<organism evidence="1 2">
    <name type="scientific">Inconstantimicrobium mannanitabidum</name>
    <dbReference type="NCBI Taxonomy" id="1604901"/>
    <lineage>
        <taxon>Bacteria</taxon>
        <taxon>Bacillati</taxon>
        <taxon>Bacillota</taxon>
        <taxon>Clostridia</taxon>
        <taxon>Eubacteriales</taxon>
        <taxon>Clostridiaceae</taxon>
        <taxon>Inconstantimicrobium</taxon>
    </lineage>
</organism>
<reference evidence="1" key="1">
    <citation type="journal article" date="2025" name="Int. J. Syst. Evol. Microbiol.">
        <title>Inconstantimicrobium mannanitabidum sp. nov., a novel member of the family Clostridiaceae isolated from anoxic soil under the treatment of reductive soil disinfestation.</title>
        <authorList>
            <person name="Ueki A."/>
            <person name="Tonouchi A."/>
            <person name="Honma S."/>
            <person name="Kaku N."/>
            <person name="Ueki K."/>
        </authorList>
    </citation>
    <scope>NUCLEOTIDE SEQUENCE</scope>
    <source>
        <strain evidence="1">TW13</strain>
    </source>
</reference>
<proteinExistence type="predicted"/>
<dbReference type="EMBL" id="BROD01000001">
    <property type="protein sequence ID" value="GKX64972.1"/>
    <property type="molecule type" value="Genomic_DNA"/>
</dbReference>
<comment type="caution">
    <text evidence="1">The sequence shown here is derived from an EMBL/GenBank/DDBJ whole genome shotgun (WGS) entry which is preliminary data.</text>
</comment>
<keyword evidence="2" id="KW-1185">Reference proteome</keyword>
<accession>A0ACB5R739</accession>
<gene>
    <name evidence="1" type="ORF">rsdtw13_02300</name>
</gene>
<evidence type="ECO:0000313" key="1">
    <source>
        <dbReference type="EMBL" id="GKX64972.1"/>
    </source>
</evidence>
<sequence length="434" mass="48830">MKKSIKRTILSCFLCLSLVFLLPSYAFASTTSKHSTSQLNSLEKLNNKYPIVMMHGLFGWGNDELFGINYWGGKSSLKDLLTSKGYTVFTPTLGSISSNWDRACELYAYLKGGTVDYGEAHSKKYGHARYGRTFPGAYPEFGTYSNDNELKKIHLVGHSMGGETIRVLAQLLENGDPDEMKMSSVNTSPLFTGGKHWIDSITTIATPHDGSQQDEEQLSIEPYFHQVFCALAANTGILNSSNPCFDFKMDQWGLKKQTDESFSSYCHRVFSSSIWGKTTDLSVWDLSQKGAKELNSWVKAQDDIYYFSIACVDTHRDLVSGHQVPNLNMNPLMLKSSLYMGRYTNYTPGEVVVNSDWWRNDGIVSVRSAIAPHEGSQDKVVNYNGIPQKGVWNYLGEIQNIDHIEVVGQNQPLYHNYLQNKFVSWAKMLTSLPK</sequence>
<evidence type="ECO:0000313" key="2">
    <source>
        <dbReference type="Proteomes" id="UP001058074"/>
    </source>
</evidence>